<name>A0A2U8VLD2_9HYPH</name>
<keyword evidence="2" id="KW-1185">Reference proteome</keyword>
<evidence type="ECO:0000313" key="2">
    <source>
        <dbReference type="Proteomes" id="UP000246058"/>
    </source>
</evidence>
<dbReference type="OrthoDB" id="7363897at2"/>
<organism evidence="1 2">
    <name type="scientific">Methylobacterium radiodurans</name>
    <dbReference type="NCBI Taxonomy" id="2202828"/>
    <lineage>
        <taxon>Bacteria</taxon>
        <taxon>Pseudomonadati</taxon>
        <taxon>Pseudomonadota</taxon>
        <taxon>Alphaproteobacteria</taxon>
        <taxon>Hyphomicrobiales</taxon>
        <taxon>Methylobacteriaceae</taxon>
        <taxon>Methylobacterium</taxon>
    </lineage>
</organism>
<dbReference type="AlphaFoldDB" id="A0A2U8VLD2"/>
<reference evidence="1 2" key="1">
    <citation type="submission" date="2018-05" db="EMBL/GenBank/DDBJ databases">
        <title>Complete Genome Sequence of Methylobacterium sp. 17Sr1-43.</title>
        <authorList>
            <person name="Srinivasan S."/>
        </authorList>
    </citation>
    <scope>NUCLEOTIDE SEQUENCE [LARGE SCALE GENOMIC DNA]</scope>
    <source>
        <strain evidence="1 2">17Sr1-43</strain>
    </source>
</reference>
<evidence type="ECO:0000313" key="1">
    <source>
        <dbReference type="EMBL" id="AWN34459.1"/>
    </source>
</evidence>
<dbReference type="KEGG" id="meti:DK427_00770"/>
<protein>
    <recommendedName>
        <fullName evidence="3">Secreted protein</fullName>
    </recommendedName>
</protein>
<gene>
    <name evidence="1" type="ORF">DK427_00770</name>
</gene>
<dbReference type="EMBL" id="CP029551">
    <property type="protein sequence ID" value="AWN34459.1"/>
    <property type="molecule type" value="Genomic_DNA"/>
</dbReference>
<accession>A0A2U8VLD2</accession>
<dbReference type="Proteomes" id="UP000246058">
    <property type="component" value="Chromosome"/>
</dbReference>
<proteinExistence type="predicted"/>
<sequence>MLYGLYFLTCLAENPAHCVTRVHLFSDEVQTPQQCLSVAQPQMAAWQNAHGRWRVTHFRCGRPPKSDGTRI</sequence>
<evidence type="ECO:0008006" key="3">
    <source>
        <dbReference type="Google" id="ProtNLM"/>
    </source>
</evidence>
<dbReference type="RefSeq" id="WP_109949600.1">
    <property type="nucleotide sequence ID" value="NZ_CP029551.1"/>
</dbReference>